<accession>A0A1E3QUI8</accession>
<dbReference type="PRINTS" id="PR00069">
    <property type="entry name" value="ALDKETRDTASE"/>
</dbReference>
<dbReference type="GO" id="GO:0047011">
    <property type="term" value="F:2-dehydropantolactone reductase (A-specific) activity"/>
    <property type="evidence" value="ECO:0007669"/>
    <property type="project" value="UniProtKB-ARBA"/>
</dbReference>
<feature type="domain" description="NADP-dependent oxidoreductase" evidence="10">
    <location>
        <begin position="22"/>
        <end position="286"/>
    </location>
</feature>
<keyword evidence="12" id="KW-1185">Reference proteome</keyword>
<evidence type="ECO:0000256" key="1">
    <source>
        <dbReference type="ARBA" id="ARBA00023002"/>
    </source>
</evidence>
<name>A0A1E3QUI8_9ASCO</name>
<dbReference type="CDD" id="cd19120">
    <property type="entry name" value="AKR_AKR3C2-3"/>
    <property type="match status" value="1"/>
</dbReference>
<evidence type="ECO:0000256" key="3">
    <source>
        <dbReference type="ARBA" id="ARBA00051098"/>
    </source>
</evidence>
<sequence>MTLSKTFTLPVTGDKIPAVAYGVGTKWFKGGEKSFNHSLVKTITQAIDAGLTHIDGAEIYGTDGELGAAIAEAIKAGKPRSDLWITNKYFSGTSAYSFRSKADNPLSAIKEQLKEVGVEYFDLYLLHSPWIKKEAHGFSLQEAWQYLEQAKDLGLVKNIGVSNFGVEPLKEILQVAKLAPQVNQIEFNAYLQNQTPGIVEFSQKNNILVTAYSPLAPLYKGPGPIDPAVAALSKKYGKSDTQVLLRWVIQRGILPITTTGKTERLTEILDIFDFELTQEEVDEISRLGSQKTLRLYWNEEYSKFDTK</sequence>
<comment type="catalytic activity">
    <reaction evidence="2">
        <text>(R)-pantolactone + NADP(+) = 2-dehydropantolactone + NADPH + H(+)</text>
        <dbReference type="Rhea" id="RHEA:18981"/>
        <dbReference type="ChEBI" id="CHEBI:15378"/>
        <dbReference type="ChEBI" id="CHEBI:16719"/>
        <dbReference type="ChEBI" id="CHEBI:18395"/>
        <dbReference type="ChEBI" id="CHEBI:57783"/>
        <dbReference type="ChEBI" id="CHEBI:58349"/>
        <dbReference type="EC" id="1.1.1.358"/>
    </reaction>
</comment>
<dbReference type="EC" id="1.1.1.358" evidence="4"/>
<evidence type="ECO:0000256" key="5">
    <source>
        <dbReference type="ARBA" id="ARBA00079693"/>
    </source>
</evidence>
<protein>
    <recommendedName>
        <fullName evidence="5">2-dehydropantolactone reductase</fullName>
        <ecNumber evidence="4">1.1.1.358</ecNumber>
    </recommendedName>
    <alternativeName>
        <fullName evidence="5">2-dehydropantolactone reductase</fullName>
    </alternativeName>
    <alternativeName>
        <fullName evidence="6">Ketopantoyl-lactone reductase</fullName>
    </alternativeName>
</protein>
<dbReference type="RefSeq" id="XP_018986681.1">
    <property type="nucleotide sequence ID" value="XM_019132574.1"/>
</dbReference>
<dbReference type="STRING" id="984486.A0A1E3QUI8"/>
<dbReference type="GeneID" id="30150427"/>
<dbReference type="PIRSF" id="PIRSF000097">
    <property type="entry name" value="AKR"/>
    <property type="match status" value="1"/>
</dbReference>
<dbReference type="OrthoDB" id="416253at2759"/>
<dbReference type="InterPro" id="IPR018170">
    <property type="entry name" value="Aldo/ket_reductase_CS"/>
</dbReference>
<dbReference type="Gene3D" id="3.20.20.100">
    <property type="entry name" value="NADP-dependent oxidoreductase domain"/>
    <property type="match status" value="1"/>
</dbReference>
<evidence type="ECO:0000256" key="2">
    <source>
        <dbReference type="ARBA" id="ARBA00050878"/>
    </source>
</evidence>
<evidence type="ECO:0000256" key="6">
    <source>
        <dbReference type="ARBA" id="ARBA00081322"/>
    </source>
</evidence>
<dbReference type="Pfam" id="PF00248">
    <property type="entry name" value="Aldo_ket_red"/>
    <property type="match status" value="1"/>
</dbReference>
<evidence type="ECO:0000256" key="4">
    <source>
        <dbReference type="ARBA" id="ARBA00066965"/>
    </source>
</evidence>
<dbReference type="SUPFAM" id="SSF51430">
    <property type="entry name" value="NAD(P)-linked oxidoreductase"/>
    <property type="match status" value="1"/>
</dbReference>
<evidence type="ECO:0000313" key="11">
    <source>
        <dbReference type="EMBL" id="ODQ81353.1"/>
    </source>
</evidence>
<dbReference type="PANTHER" id="PTHR11732">
    <property type="entry name" value="ALDO/KETO REDUCTASE"/>
    <property type="match status" value="1"/>
</dbReference>
<dbReference type="EMBL" id="KV454428">
    <property type="protein sequence ID" value="ODQ81353.1"/>
    <property type="molecule type" value="Genomic_DNA"/>
</dbReference>
<dbReference type="GO" id="GO:0016652">
    <property type="term" value="F:oxidoreductase activity, acting on NAD(P)H as acceptor"/>
    <property type="evidence" value="ECO:0007669"/>
    <property type="project" value="InterPro"/>
</dbReference>
<keyword evidence="1" id="KW-0560">Oxidoreductase</keyword>
<feature type="active site" description="Proton donor" evidence="7">
    <location>
        <position position="60"/>
    </location>
</feature>
<dbReference type="InterPro" id="IPR020471">
    <property type="entry name" value="AKR"/>
</dbReference>
<dbReference type="InterPro" id="IPR044494">
    <property type="entry name" value="AKR3C2/3"/>
</dbReference>
<evidence type="ECO:0000256" key="8">
    <source>
        <dbReference type="PIRSR" id="PIRSR000097-2"/>
    </source>
</evidence>
<dbReference type="PROSITE" id="PS00062">
    <property type="entry name" value="ALDOKETO_REDUCTASE_2"/>
    <property type="match status" value="1"/>
</dbReference>
<reference evidence="12" key="1">
    <citation type="submission" date="2016-05" db="EMBL/GenBank/DDBJ databases">
        <title>Comparative genomics of biotechnologically important yeasts.</title>
        <authorList>
            <consortium name="DOE Joint Genome Institute"/>
            <person name="Riley R."/>
            <person name="Haridas S."/>
            <person name="Wolfe K.H."/>
            <person name="Lopes M.R."/>
            <person name="Hittinger C.T."/>
            <person name="Goker M."/>
            <person name="Salamov A."/>
            <person name="Wisecaver J."/>
            <person name="Long T.M."/>
            <person name="Aerts A.L."/>
            <person name="Barry K."/>
            <person name="Choi C."/>
            <person name="Clum A."/>
            <person name="Coughlan A.Y."/>
            <person name="Deshpande S."/>
            <person name="Douglass A.P."/>
            <person name="Hanson S.J."/>
            <person name="Klenk H.-P."/>
            <person name="Labutti K."/>
            <person name="Lapidus A."/>
            <person name="Lindquist E."/>
            <person name="Lipzen A."/>
            <person name="Meier-Kolthoff J.P."/>
            <person name="Ohm R.A."/>
            <person name="Otillar R.P."/>
            <person name="Pangilinan J."/>
            <person name="Peng Y."/>
            <person name="Rokas A."/>
            <person name="Rosa C.A."/>
            <person name="Scheuner C."/>
            <person name="Sibirny A.A."/>
            <person name="Slot J.C."/>
            <person name="Stielow J.B."/>
            <person name="Sun H."/>
            <person name="Kurtzman C.P."/>
            <person name="Blackwell M."/>
            <person name="Grigoriev I.V."/>
            <person name="Jeffries T.W."/>
        </authorList>
    </citation>
    <scope>NUCLEOTIDE SEQUENCE [LARGE SCALE GENOMIC DNA]</scope>
    <source>
        <strain evidence="12">NRRL Y-12698</strain>
    </source>
</reference>
<dbReference type="InterPro" id="IPR036812">
    <property type="entry name" value="NAD(P)_OxRdtase_dom_sf"/>
</dbReference>
<evidence type="ECO:0000256" key="7">
    <source>
        <dbReference type="PIRSR" id="PIRSR000097-1"/>
    </source>
</evidence>
<organism evidence="11 12">
    <name type="scientific">Babjeviella inositovora NRRL Y-12698</name>
    <dbReference type="NCBI Taxonomy" id="984486"/>
    <lineage>
        <taxon>Eukaryota</taxon>
        <taxon>Fungi</taxon>
        <taxon>Dikarya</taxon>
        <taxon>Ascomycota</taxon>
        <taxon>Saccharomycotina</taxon>
        <taxon>Pichiomycetes</taxon>
        <taxon>Serinales incertae sedis</taxon>
        <taxon>Babjeviella</taxon>
    </lineage>
</organism>
<dbReference type="GO" id="GO:0042180">
    <property type="term" value="P:ketone metabolic process"/>
    <property type="evidence" value="ECO:0007669"/>
    <property type="project" value="UniProtKB-ARBA"/>
</dbReference>
<evidence type="ECO:0000256" key="9">
    <source>
        <dbReference type="PIRSR" id="PIRSR000097-3"/>
    </source>
</evidence>
<dbReference type="FunFam" id="3.20.20.100:FF:000002">
    <property type="entry name" value="2,5-diketo-D-gluconic acid reductase A"/>
    <property type="match status" value="1"/>
</dbReference>
<dbReference type="AlphaFoldDB" id="A0A1E3QUI8"/>
<proteinExistence type="predicted"/>
<gene>
    <name evidence="11" type="ORF">BABINDRAFT_7156</name>
</gene>
<dbReference type="Proteomes" id="UP000094336">
    <property type="component" value="Unassembled WGS sequence"/>
</dbReference>
<feature type="site" description="Lowers pKa of active site Tyr" evidence="9">
    <location>
        <position position="88"/>
    </location>
</feature>
<comment type="catalytic activity">
    <reaction evidence="3">
        <text>isatin + NADPH + H(+) = 3-hydroxyindolin-2-one + NADP(+)</text>
        <dbReference type="Rhea" id="RHEA:68608"/>
        <dbReference type="ChEBI" id="CHEBI:15378"/>
        <dbReference type="ChEBI" id="CHEBI:27539"/>
        <dbReference type="ChEBI" id="CHEBI:28536"/>
        <dbReference type="ChEBI" id="CHEBI:57783"/>
        <dbReference type="ChEBI" id="CHEBI:58349"/>
    </reaction>
</comment>
<evidence type="ECO:0000259" key="10">
    <source>
        <dbReference type="Pfam" id="PF00248"/>
    </source>
</evidence>
<evidence type="ECO:0000313" key="12">
    <source>
        <dbReference type="Proteomes" id="UP000094336"/>
    </source>
</evidence>
<dbReference type="InterPro" id="IPR023210">
    <property type="entry name" value="NADP_OxRdtase_dom"/>
</dbReference>
<feature type="binding site" evidence="8">
    <location>
        <position position="127"/>
    </location>
    <ligand>
        <name>substrate</name>
    </ligand>
</feature>